<gene>
    <name evidence="1" type="ORF">GCM10010411_53730</name>
</gene>
<dbReference type="EMBL" id="BAAATD010000007">
    <property type="protein sequence ID" value="GAA2612256.1"/>
    <property type="molecule type" value="Genomic_DNA"/>
</dbReference>
<reference evidence="1 2" key="1">
    <citation type="journal article" date="2019" name="Int. J. Syst. Evol. Microbiol.">
        <title>The Global Catalogue of Microorganisms (GCM) 10K type strain sequencing project: providing services to taxonomists for standard genome sequencing and annotation.</title>
        <authorList>
            <consortium name="The Broad Institute Genomics Platform"/>
            <consortium name="The Broad Institute Genome Sequencing Center for Infectious Disease"/>
            <person name="Wu L."/>
            <person name="Ma J."/>
        </authorList>
    </citation>
    <scope>NUCLEOTIDE SEQUENCE [LARGE SCALE GENOMIC DNA]</scope>
    <source>
        <strain evidence="1 2">JCM 6833</strain>
    </source>
</reference>
<dbReference type="Proteomes" id="UP001501509">
    <property type="component" value="Unassembled WGS sequence"/>
</dbReference>
<evidence type="ECO:0000313" key="2">
    <source>
        <dbReference type="Proteomes" id="UP001501509"/>
    </source>
</evidence>
<dbReference type="RefSeq" id="WP_344545212.1">
    <property type="nucleotide sequence ID" value="NZ_BAAATD010000007.1"/>
</dbReference>
<proteinExistence type="predicted"/>
<comment type="caution">
    <text evidence="1">The sequence shown here is derived from an EMBL/GenBank/DDBJ whole genome shotgun (WGS) entry which is preliminary data.</text>
</comment>
<name>A0ABN3Q1V2_9ACTN</name>
<evidence type="ECO:0000313" key="1">
    <source>
        <dbReference type="EMBL" id="GAA2612256.1"/>
    </source>
</evidence>
<accession>A0ABN3Q1V2</accession>
<keyword evidence="2" id="KW-1185">Reference proteome</keyword>
<protein>
    <submittedName>
        <fullName evidence="1">Uncharacterized protein</fullName>
    </submittedName>
</protein>
<organism evidence="1 2">
    <name type="scientific">Actinomadura fulvescens</name>
    <dbReference type="NCBI Taxonomy" id="46160"/>
    <lineage>
        <taxon>Bacteria</taxon>
        <taxon>Bacillati</taxon>
        <taxon>Actinomycetota</taxon>
        <taxon>Actinomycetes</taxon>
        <taxon>Streptosporangiales</taxon>
        <taxon>Thermomonosporaceae</taxon>
        <taxon>Actinomadura</taxon>
    </lineage>
</organism>
<sequence length="207" mass="22669">MVGDGLAWLVDGDSYFSDSYWVLFARGLSTEELTARLRGELVSQQPLTLKQLWALEDYPSYDNPNSSDFLRLGTLGDWTFAFGEAHPDSFSSTDACNDVAPTETVIYTRNAHKASTWFIYADRGSAPVWLAVGDSHFQLPAGMAKLQQPLAEAGLLTQNGHGNPQATDRQALRFGETSFGLSLPRHDLERGALLAARIARQAHAPLA</sequence>